<sequence length="281" mass="31022">MSRLFSLEYLTCPGLNPVELTHCAADAGYDAVSYRLIHMGVAGEPDCDPCSPQMVRNTKQALADRGLQAFDVELARILRDHDPREYERAFAAGAELGCTQAISSAWTDVRNDGSFVVEQFQRICEVARPYGITVNLEFPAFSRLTCLDDALGILRRAQCENQGVLVDTLYHHFNGGTAEELLSVPDKWINFFHVCDTDHVAYAKDEMIHIARDARLYPGEGVIDFASLAAAIPHAHVAIELPNLARQAELGAVEHARRCLEGAKRFFSQPAQETTCAEQAA</sequence>
<dbReference type="InterPro" id="IPR050312">
    <property type="entry name" value="IolE/XylAMocC-like"/>
</dbReference>
<dbReference type="PANTHER" id="PTHR12110">
    <property type="entry name" value="HYDROXYPYRUVATE ISOMERASE"/>
    <property type="match status" value="1"/>
</dbReference>
<organism evidence="2 3">
    <name type="scientific">Marivivens niveibacter</name>
    <dbReference type="NCBI Taxonomy" id="1930667"/>
    <lineage>
        <taxon>Bacteria</taxon>
        <taxon>Pseudomonadati</taxon>
        <taxon>Pseudomonadota</taxon>
        <taxon>Alphaproteobacteria</taxon>
        <taxon>Rhodobacterales</taxon>
        <taxon>Paracoccaceae</taxon>
        <taxon>Marivivens group</taxon>
        <taxon>Marivivens</taxon>
    </lineage>
</organism>
<protein>
    <recommendedName>
        <fullName evidence="1">Xylose isomerase-like TIM barrel domain-containing protein</fullName>
    </recommendedName>
</protein>
<gene>
    <name evidence="2" type="ORF">BVC71_08900</name>
</gene>
<dbReference type="Pfam" id="PF01261">
    <property type="entry name" value="AP_endonuc_2"/>
    <property type="match status" value="1"/>
</dbReference>
<accession>A0A251WWH3</accession>
<dbReference type="SUPFAM" id="SSF51658">
    <property type="entry name" value="Xylose isomerase-like"/>
    <property type="match status" value="1"/>
</dbReference>
<reference evidence="2 3" key="1">
    <citation type="submission" date="2016-12" db="EMBL/GenBank/DDBJ databases">
        <title>The draft genome sequence of HSLHS2.</title>
        <authorList>
            <person name="Hu D."/>
            <person name="Wang L."/>
            <person name="Shao Z."/>
        </authorList>
    </citation>
    <scope>NUCLEOTIDE SEQUENCE [LARGE SCALE GENOMIC DNA]</scope>
    <source>
        <strain evidence="2">MCCC 1A06712</strain>
    </source>
</reference>
<dbReference type="OrthoDB" id="9072761at2"/>
<evidence type="ECO:0000313" key="2">
    <source>
        <dbReference type="EMBL" id="OUD08830.1"/>
    </source>
</evidence>
<proteinExistence type="predicted"/>
<comment type="caution">
    <text evidence="2">The sequence shown here is derived from an EMBL/GenBank/DDBJ whole genome shotgun (WGS) entry which is preliminary data.</text>
</comment>
<dbReference type="RefSeq" id="WP_086451323.1">
    <property type="nucleotide sequence ID" value="NZ_MSPP01000003.1"/>
</dbReference>
<dbReference type="InterPro" id="IPR013022">
    <property type="entry name" value="Xyl_isomerase-like_TIM-brl"/>
</dbReference>
<name>A0A251WWH3_9RHOB</name>
<dbReference type="EMBL" id="MSPP01000003">
    <property type="protein sequence ID" value="OUD08830.1"/>
    <property type="molecule type" value="Genomic_DNA"/>
</dbReference>
<dbReference type="Gene3D" id="3.20.20.150">
    <property type="entry name" value="Divalent-metal-dependent TIM barrel enzymes"/>
    <property type="match status" value="1"/>
</dbReference>
<evidence type="ECO:0000313" key="3">
    <source>
        <dbReference type="Proteomes" id="UP000194664"/>
    </source>
</evidence>
<dbReference type="InterPro" id="IPR036237">
    <property type="entry name" value="Xyl_isomerase-like_sf"/>
</dbReference>
<dbReference type="Proteomes" id="UP000194664">
    <property type="component" value="Unassembled WGS sequence"/>
</dbReference>
<keyword evidence="3" id="KW-1185">Reference proteome</keyword>
<feature type="domain" description="Xylose isomerase-like TIM barrel" evidence="1">
    <location>
        <begin position="24"/>
        <end position="234"/>
    </location>
</feature>
<dbReference type="AlphaFoldDB" id="A0A251WWH3"/>
<evidence type="ECO:0000259" key="1">
    <source>
        <dbReference type="Pfam" id="PF01261"/>
    </source>
</evidence>
<dbReference type="PANTHER" id="PTHR12110:SF48">
    <property type="entry name" value="BLL3656 PROTEIN"/>
    <property type="match status" value="1"/>
</dbReference>